<sequence>MVPCHGTPLQSLTSRTNLEYHTIKQTAAYLSSRTED</sequence>
<reference evidence="1" key="2">
    <citation type="journal article" date="2015" name="Fish Shellfish Immunol.">
        <title>Early steps in the European eel (Anguilla anguilla)-Vibrio vulnificus interaction in the gills: Role of the RtxA13 toxin.</title>
        <authorList>
            <person name="Callol A."/>
            <person name="Pajuelo D."/>
            <person name="Ebbesson L."/>
            <person name="Teles M."/>
            <person name="MacKenzie S."/>
            <person name="Amaro C."/>
        </authorList>
    </citation>
    <scope>NUCLEOTIDE SEQUENCE</scope>
</reference>
<dbReference type="AlphaFoldDB" id="A0A0E9PGG6"/>
<name>A0A0E9PGG6_ANGAN</name>
<dbReference type="EMBL" id="GBXM01104943">
    <property type="protein sequence ID" value="JAH03634.1"/>
    <property type="molecule type" value="Transcribed_RNA"/>
</dbReference>
<organism evidence="1">
    <name type="scientific">Anguilla anguilla</name>
    <name type="common">European freshwater eel</name>
    <name type="synonym">Muraena anguilla</name>
    <dbReference type="NCBI Taxonomy" id="7936"/>
    <lineage>
        <taxon>Eukaryota</taxon>
        <taxon>Metazoa</taxon>
        <taxon>Chordata</taxon>
        <taxon>Craniata</taxon>
        <taxon>Vertebrata</taxon>
        <taxon>Euteleostomi</taxon>
        <taxon>Actinopterygii</taxon>
        <taxon>Neopterygii</taxon>
        <taxon>Teleostei</taxon>
        <taxon>Anguilliformes</taxon>
        <taxon>Anguillidae</taxon>
        <taxon>Anguilla</taxon>
    </lineage>
</organism>
<proteinExistence type="predicted"/>
<protein>
    <submittedName>
        <fullName evidence="1">Uncharacterized protein</fullName>
    </submittedName>
</protein>
<evidence type="ECO:0000313" key="1">
    <source>
        <dbReference type="EMBL" id="JAH03634.1"/>
    </source>
</evidence>
<reference evidence="1" key="1">
    <citation type="submission" date="2014-11" db="EMBL/GenBank/DDBJ databases">
        <authorList>
            <person name="Amaro Gonzalez C."/>
        </authorList>
    </citation>
    <scope>NUCLEOTIDE SEQUENCE</scope>
</reference>
<accession>A0A0E9PGG6</accession>